<sequence length="510" mass="58204">MLYHSYFQNSILSLLLRFRTLWRQFIFTCGLRNFHWISTSFNEDLKLRAMQSLESVFVRKSQCITEEDLDQLRCQPTSFSTNYKSSTLNFDLSRGPFKCSIVVVRVRSKEEAMCRRGPHNLWLKRATIRLLKINNIHSGAIVRTTESALNKSAHGNETRTFKYIAYSRFTFTGRIPNRIPTRIREGQEEHSRLCRQAETWCSRARIKVLPIWTPRGYGKDRKNTHAFVGGQRRERRLFDHAGHANFTVESPLARGSPDTATSKRWDLGRHDRSCFEMSEADGVDGGAFCKRGFIHLQFAEKLEAPEAERHLGSWILEVPVRPWVSKCSNFHAVGPGSELLVLFQKPMKCKYRRANGCIFEESFFQNIFFEGPMGGAHGRGLLCEFPSFSIEKSNSIMVWFGPSFLIQFHPDSRARIFRLSFSSSRISIHRRGSDISFKGPFHNRLLDANTGKIGRTLTPVSAGTGVVFSGAIKSPTLVGPQMQQPPRGGTWVGSTCNITKFMQQSLRDVV</sequence>
<organism evidence="1 2">
    <name type="scientific">Vespula maculifrons</name>
    <name type="common">Eastern yellow jacket</name>
    <name type="synonym">Wasp</name>
    <dbReference type="NCBI Taxonomy" id="7453"/>
    <lineage>
        <taxon>Eukaryota</taxon>
        <taxon>Metazoa</taxon>
        <taxon>Ecdysozoa</taxon>
        <taxon>Arthropoda</taxon>
        <taxon>Hexapoda</taxon>
        <taxon>Insecta</taxon>
        <taxon>Pterygota</taxon>
        <taxon>Neoptera</taxon>
        <taxon>Endopterygota</taxon>
        <taxon>Hymenoptera</taxon>
        <taxon>Apocrita</taxon>
        <taxon>Aculeata</taxon>
        <taxon>Vespoidea</taxon>
        <taxon>Vespidae</taxon>
        <taxon>Vespinae</taxon>
        <taxon>Vespula</taxon>
    </lineage>
</organism>
<comment type="caution">
    <text evidence="1">The sequence shown here is derived from an EMBL/GenBank/DDBJ whole genome shotgun (WGS) entry which is preliminary data.</text>
</comment>
<protein>
    <submittedName>
        <fullName evidence="1">Uncharacterized protein</fullName>
    </submittedName>
</protein>
<accession>A0ABD2CTU4</accession>
<proteinExistence type="predicted"/>
<evidence type="ECO:0000313" key="1">
    <source>
        <dbReference type="EMBL" id="KAL2748542.1"/>
    </source>
</evidence>
<keyword evidence="2" id="KW-1185">Reference proteome</keyword>
<evidence type="ECO:0000313" key="2">
    <source>
        <dbReference type="Proteomes" id="UP001607303"/>
    </source>
</evidence>
<dbReference type="Proteomes" id="UP001607303">
    <property type="component" value="Unassembled WGS sequence"/>
</dbReference>
<name>A0ABD2CTU4_VESMC</name>
<reference evidence="1 2" key="1">
    <citation type="journal article" date="2024" name="Ann. Entomol. Soc. Am.">
        <title>Genomic analyses of the southern and eastern yellowjacket wasps (Hymenoptera: Vespidae) reveal evolutionary signatures of social life.</title>
        <authorList>
            <person name="Catto M.A."/>
            <person name="Caine P.B."/>
            <person name="Orr S.E."/>
            <person name="Hunt B.G."/>
            <person name="Goodisman M.A.D."/>
        </authorList>
    </citation>
    <scope>NUCLEOTIDE SEQUENCE [LARGE SCALE GENOMIC DNA]</scope>
    <source>
        <strain evidence="1">232</strain>
        <tissue evidence="1">Head and thorax</tissue>
    </source>
</reference>
<dbReference type="EMBL" id="JAYRBN010000031">
    <property type="protein sequence ID" value="KAL2748542.1"/>
    <property type="molecule type" value="Genomic_DNA"/>
</dbReference>
<dbReference type="AlphaFoldDB" id="A0ABD2CTU4"/>
<gene>
    <name evidence="1" type="ORF">V1477_003185</name>
</gene>